<feature type="transmembrane region" description="Helical" evidence="1">
    <location>
        <begin position="133"/>
        <end position="154"/>
    </location>
</feature>
<feature type="transmembrane region" description="Helical" evidence="1">
    <location>
        <begin position="77"/>
        <end position="96"/>
    </location>
</feature>
<name>A0A421NYN1_9MOLU</name>
<dbReference type="EMBL" id="MPBG01000001">
    <property type="protein sequence ID" value="RMI89126.1"/>
    <property type="molecule type" value="Genomic_DNA"/>
</dbReference>
<organism evidence="2 3">
    <name type="scientific">Candidatus Phytoplasma solani</name>
    <dbReference type="NCBI Taxonomy" id="69896"/>
    <lineage>
        <taxon>Bacteria</taxon>
        <taxon>Bacillati</taxon>
        <taxon>Mycoplasmatota</taxon>
        <taxon>Mollicutes</taxon>
        <taxon>Acholeplasmatales</taxon>
        <taxon>Acholeplasmataceae</taxon>
        <taxon>Candidatus Phytoplasma</taxon>
        <taxon>16SrXII (Stolbur group)</taxon>
    </lineage>
</organism>
<evidence type="ECO:0000313" key="3">
    <source>
        <dbReference type="Proteomes" id="UP000283896"/>
    </source>
</evidence>
<feature type="transmembrane region" description="Helical" evidence="1">
    <location>
        <begin position="221"/>
        <end position="240"/>
    </location>
</feature>
<feature type="transmembrane region" description="Helical" evidence="1">
    <location>
        <begin position="18"/>
        <end position="35"/>
    </location>
</feature>
<keyword evidence="1" id="KW-1133">Transmembrane helix</keyword>
<protein>
    <submittedName>
        <fullName evidence="2">Uncharacterized protein</fullName>
    </submittedName>
</protein>
<comment type="caution">
    <text evidence="2">The sequence shown here is derived from an EMBL/GenBank/DDBJ whole genome shotgun (WGS) entry which is preliminary data.</text>
</comment>
<evidence type="ECO:0000256" key="1">
    <source>
        <dbReference type="SAM" id="Phobius"/>
    </source>
</evidence>
<reference evidence="3" key="1">
    <citation type="submission" date="2016-11" db="EMBL/GenBank/DDBJ databases">
        <title>Genome sequence of Candidatus Phytoplasma solani strain SA-1.</title>
        <authorList>
            <person name="Haryono M."/>
            <person name="Samarzija I."/>
            <person name="Seruga Music M."/>
            <person name="Hogenhout S."/>
            <person name="Kuo C.-H."/>
        </authorList>
    </citation>
    <scope>NUCLEOTIDE SEQUENCE [LARGE SCALE GENOMIC DNA]</scope>
    <source>
        <strain evidence="3">SA-1</strain>
    </source>
</reference>
<dbReference type="AlphaFoldDB" id="A0A421NYN1"/>
<gene>
    <name evidence="2" type="ORF">PSSA1_v1c0050</name>
</gene>
<keyword evidence="1" id="KW-0472">Membrane</keyword>
<feature type="transmembrane region" description="Helical" evidence="1">
    <location>
        <begin position="47"/>
        <end position="65"/>
    </location>
</feature>
<keyword evidence="1" id="KW-0812">Transmembrane</keyword>
<keyword evidence="3" id="KW-1185">Reference proteome</keyword>
<proteinExistence type="predicted"/>
<feature type="transmembrane region" description="Helical" evidence="1">
    <location>
        <begin position="174"/>
        <end position="200"/>
    </location>
</feature>
<feature type="transmembrane region" description="Helical" evidence="1">
    <location>
        <begin position="102"/>
        <end position="121"/>
    </location>
</feature>
<dbReference type="Proteomes" id="UP000283896">
    <property type="component" value="Unassembled WGS sequence"/>
</dbReference>
<sequence>MNIYSYQKKYIDVVSKKKYYMTVIITFIIAFFSIIESCSNTKRYCFSLGLFTRQNTLLIALFFLLSLNNTFRNSKSYSYISFICLMNCLTVVFFCLLEKEKIPIFLEHKILTSSFIFYYFFIDNSVINIQKKYIGLLYPLIYFVIIFVIGISNPSDFPYIRMQFVFEELKNNHLLHFLLTITFLFTLIMFLCLCSFMACLKNKLMKNKTNIIYIQTYQKRFYLIIALYIFYSLVYCFFLKT</sequence>
<evidence type="ECO:0000313" key="2">
    <source>
        <dbReference type="EMBL" id="RMI89126.1"/>
    </source>
</evidence>
<accession>A0A421NYN1</accession>